<evidence type="ECO:0000313" key="6">
    <source>
        <dbReference type="EMBL" id="TWT63340.1"/>
    </source>
</evidence>
<dbReference type="InterPro" id="IPR019734">
    <property type="entry name" value="TPR_rpt"/>
</dbReference>
<dbReference type="Proteomes" id="UP000316095">
    <property type="component" value="Unassembled WGS sequence"/>
</dbReference>
<reference evidence="6 7" key="1">
    <citation type="submission" date="2019-02" db="EMBL/GenBank/DDBJ databases">
        <title>Deep-cultivation of Planctomycetes and their phenomic and genomic characterization uncovers novel biology.</title>
        <authorList>
            <person name="Wiegand S."/>
            <person name="Jogler M."/>
            <person name="Boedeker C."/>
            <person name="Pinto D."/>
            <person name="Vollmers J."/>
            <person name="Rivas-Marin E."/>
            <person name="Kohn T."/>
            <person name="Peeters S.H."/>
            <person name="Heuer A."/>
            <person name="Rast P."/>
            <person name="Oberbeckmann S."/>
            <person name="Bunk B."/>
            <person name="Jeske O."/>
            <person name="Meyerdierks A."/>
            <person name="Storesund J.E."/>
            <person name="Kallscheuer N."/>
            <person name="Luecker S."/>
            <person name="Lage O.M."/>
            <person name="Pohl T."/>
            <person name="Merkel B.J."/>
            <person name="Hornburger P."/>
            <person name="Mueller R.-W."/>
            <person name="Bruemmer F."/>
            <person name="Labrenz M."/>
            <person name="Spormann A.M."/>
            <person name="Op Den Camp H."/>
            <person name="Overmann J."/>
            <person name="Amann R."/>
            <person name="Jetten M.S.M."/>
            <person name="Mascher T."/>
            <person name="Medema M.H."/>
            <person name="Devos D.P."/>
            <person name="Kaster A.-K."/>
            <person name="Ovreas L."/>
            <person name="Rohde M."/>
            <person name="Galperin M.Y."/>
            <person name="Jogler C."/>
        </authorList>
    </citation>
    <scope>NUCLEOTIDE SEQUENCE [LARGE SCALE GENOMIC DNA]</scope>
    <source>
        <strain evidence="6 7">Pan54</strain>
    </source>
</reference>
<protein>
    <submittedName>
        <fullName evidence="6">Serine/threonine-protein kinase PknD</fullName>
        <ecNumber evidence="6">2.7.11.1</ecNumber>
    </submittedName>
</protein>
<dbReference type="GO" id="GO:0004674">
    <property type="term" value="F:protein serine/threonine kinase activity"/>
    <property type="evidence" value="ECO:0007669"/>
    <property type="project" value="UniProtKB-EC"/>
</dbReference>
<dbReference type="InterPro" id="IPR011009">
    <property type="entry name" value="Kinase-like_dom_sf"/>
</dbReference>
<keyword evidence="2" id="KW-0547">Nucleotide-binding</keyword>
<keyword evidence="4" id="KW-0067">ATP-binding</keyword>
<dbReference type="SUPFAM" id="SSF56112">
    <property type="entry name" value="Protein kinase-like (PK-like)"/>
    <property type="match status" value="1"/>
</dbReference>
<dbReference type="PANTHER" id="PTHR43289">
    <property type="entry name" value="MITOGEN-ACTIVATED PROTEIN KINASE KINASE KINASE 20-RELATED"/>
    <property type="match status" value="1"/>
</dbReference>
<dbReference type="Gene3D" id="1.25.40.10">
    <property type="entry name" value="Tetratricopeptide repeat domain"/>
    <property type="match status" value="2"/>
</dbReference>
<dbReference type="InterPro" id="IPR011990">
    <property type="entry name" value="TPR-like_helical_dom_sf"/>
</dbReference>
<evidence type="ECO:0000256" key="3">
    <source>
        <dbReference type="ARBA" id="ARBA00022777"/>
    </source>
</evidence>
<sequence length="893" mass="100837">MNFSTDHNLLIGVIAYNNGFVDQHQLVQAMNQWVVDKSKSLAEVMQTLNAITVEERELILALTERHLEKFGGDTEKTLQQLSSISSVKTHLETIIDSDLQNSLNTLHNQPTHQSVGSSSDDVIGSGQGYIRFHKIRSHAHGGLGEVFIAEDIELSRHVALKEIKGNAKLSPADKVRFLREAEVTGQLEHPGIVPVYGLGSYADGRPFYAMKFIKGDSLQKAIENYHTPATPGRTPEQKLFQLRQLLQRFIDVCNAMHYAHSRGVLHRDLKPGNIMVGKYGETLVVDWGLARLQGETSEELSDTESPQILSGSIETQTLDGTLLGTPAYMPPEQAMGTINQLNATSDVYSLGATLFELLTGQPPFVGKQLTELLKNVRRGNFPNPTEIEKSIPKPLEAICLTAMKLNQADRYQSAEELAEDLERWLADEPVNVWKESFSIRFSRWVKRHRTLFTSLTTSAVVLIAALTLGMVLLNAARKREAAAKEIAETNFRMAKEAVDQFYVRVSEEVLLDQPGLQAVREEMLKEALVYYKRFLEQRTDDPVLQEDQALTMYYQGQILGEIESPEQALGVLKKAEELQIKQVERDAKDPVQKYRLSNIQNAIASQLTKEQQWEEAGQVFEKATAVRQQLVEEFPEDTEYQRKLANTLMNYGLVEMKLGSAEKALESVVRSQDVRQTSLKKDAENVLIQRDLAMGYFNQAMFQLQLKQMAPAVESLEKAVDVFTNVVAIQPQDFRIQLRLAQTKSWLSELLWFQKQQERAGQLNAEGRRLLEMLIMSNPDVTDYHAALARLLMNRARWSEQTNELESAITTLEAAIEQLRLIVDGQSLTETPNEHRDLAVSLSSLAKLIQDSDPERSDALRNESLEILAQLTKDFPENPDFRKLKEKQDALRE</sequence>
<evidence type="ECO:0000256" key="2">
    <source>
        <dbReference type="ARBA" id="ARBA00022741"/>
    </source>
</evidence>
<dbReference type="SMART" id="SM00028">
    <property type="entry name" value="TPR"/>
    <property type="match status" value="5"/>
</dbReference>
<comment type="caution">
    <text evidence="6">The sequence shown here is derived from an EMBL/GenBank/DDBJ whole genome shotgun (WGS) entry which is preliminary data.</text>
</comment>
<keyword evidence="1 6" id="KW-0808">Transferase</keyword>
<name>A0A5C5XK79_9PLAN</name>
<evidence type="ECO:0000313" key="7">
    <source>
        <dbReference type="Proteomes" id="UP000316095"/>
    </source>
</evidence>
<dbReference type="InterPro" id="IPR008271">
    <property type="entry name" value="Ser/Thr_kinase_AS"/>
</dbReference>
<gene>
    <name evidence="6" type="primary">pknD_3</name>
    <name evidence="6" type="ORF">Pan54_40930</name>
</gene>
<dbReference type="Pfam" id="PF00069">
    <property type="entry name" value="Pkinase"/>
    <property type="match status" value="1"/>
</dbReference>
<dbReference type="CDD" id="cd14014">
    <property type="entry name" value="STKc_PknB_like"/>
    <property type="match status" value="1"/>
</dbReference>
<accession>A0A5C5XK79</accession>
<dbReference type="EC" id="2.7.11.1" evidence="6"/>
<dbReference type="PROSITE" id="PS00108">
    <property type="entry name" value="PROTEIN_KINASE_ST"/>
    <property type="match status" value="1"/>
</dbReference>
<evidence type="ECO:0000259" key="5">
    <source>
        <dbReference type="PROSITE" id="PS50011"/>
    </source>
</evidence>
<dbReference type="SMART" id="SM00220">
    <property type="entry name" value="S_TKc"/>
    <property type="match status" value="1"/>
</dbReference>
<keyword evidence="3 6" id="KW-0418">Kinase</keyword>
<evidence type="ECO:0000256" key="4">
    <source>
        <dbReference type="ARBA" id="ARBA00022840"/>
    </source>
</evidence>
<dbReference type="InterPro" id="IPR000719">
    <property type="entry name" value="Prot_kinase_dom"/>
</dbReference>
<dbReference type="Gene3D" id="3.30.200.20">
    <property type="entry name" value="Phosphorylase Kinase, domain 1"/>
    <property type="match status" value="1"/>
</dbReference>
<dbReference type="Gene3D" id="1.10.510.10">
    <property type="entry name" value="Transferase(Phosphotransferase) domain 1"/>
    <property type="match status" value="1"/>
</dbReference>
<dbReference type="RefSeq" id="WP_146505102.1">
    <property type="nucleotide sequence ID" value="NZ_SJPG01000001.1"/>
</dbReference>
<feature type="domain" description="Protein kinase" evidence="5">
    <location>
        <begin position="132"/>
        <end position="425"/>
    </location>
</feature>
<dbReference type="AlphaFoldDB" id="A0A5C5XK79"/>
<dbReference type="PROSITE" id="PS50011">
    <property type="entry name" value="PROTEIN_KINASE_DOM"/>
    <property type="match status" value="1"/>
</dbReference>
<dbReference type="SUPFAM" id="SSF48452">
    <property type="entry name" value="TPR-like"/>
    <property type="match status" value="1"/>
</dbReference>
<keyword evidence="7" id="KW-1185">Reference proteome</keyword>
<organism evidence="6 7">
    <name type="scientific">Rubinisphaera italica</name>
    <dbReference type="NCBI Taxonomy" id="2527969"/>
    <lineage>
        <taxon>Bacteria</taxon>
        <taxon>Pseudomonadati</taxon>
        <taxon>Planctomycetota</taxon>
        <taxon>Planctomycetia</taxon>
        <taxon>Planctomycetales</taxon>
        <taxon>Planctomycetaceae</taxon>
        <taxon>Rubinisphaera</taxon>
    </lineage>
</organism>
<dbReference type="EMBL" id="SJPG01000001">
    <property type="protein sequence ID" value="TWT63340.1"/>
    <property type="molecule type" value="Genomic_DNA"/>
</dbReference>
<evidence type="ECO:0000256" key="1">
    <source>
        <dbReference type="ARBA" id="ARBA00022679"/>
    </source>
</evidence>
<proteinExistence type="predicted"/>
<dbReference type="OrthoDB" id="6111975at2"/>
<dbReference type="GO" id="GO:0005524">
    <property type="term" value="F:ATP binding"/>
    <property type="evidence" value="ECO:0007669"/>
    <property type="project" value="UniProtKB-KW"/>
</dbReference>
<dbReference type="PANTHER" id="PTHR43289:SF6">
    <property type="entry name" value="SERINE_THREONINE-PROTEIN KINASE NEKL-3"/>
    <property type="match status" value="1"/>
</dbReference>